<feature type="transmembrane region" description="Helical" evidence="1">
    <location>
        <begin position="50"/>
        <end position="76"/>
    </location>
</feature>
<keyword evidence="3" id="KW-1185">Reference proteome</keyword>
<sequence>QSMEIFLPLRVQNVLFTSQRVFFVITSLMSVLSMFCLLKKTPPNQTRVRAYLLYIQVLIIMSSIYLDILLTPIPIFPAIGGYCVRVLCTAGLRPHSLLGVFILIIVLIMTAVLSCSFYRHQSIIPASNPLRISEKAFSILQISLILVTCITRIVYAAYPFHKDDLVGLLISFSNKNLFILCPLIIL</sequence>
<dbReference type="Pfam" id="PF10327">
    <property type="entry name" value="7TM_GPCR_Sri"/>
    <property type="match status" value="1"/>
</dbReference>
<reference evidence="3" key="1">
    <citation type="submission" date="2022-10" db="EMBL/GenBank/DDBJ databases">
        <title>Genome assembly of Pristionchus species.</title>
        <authorList>
            <person name="Yoshida K."/>
            <person name="Sommer R.J."/>
        </authorList>
    </citation>
    <scope>NUCLEOTIDE SEQUENCE [LARGE SCALE GENOMIC DNA]</scope>
    <source>
        <strain evidence="3">RS5460</strain>
    </source>
</reference>
<dbReference type="EMBL" id="BTRK01000003">
    <property type="protein sequence ID" value="GMR43554.1"/>
    <property type="molecule type" value="Genomic_DNA"/>
</dbReference>
<keyword evidence="1" id="KW-0472">Membrane</keyword>
<organism evidence="2 3">
    <name type="scientific">Pristionchus mayeri</name>
    <dbReference type="NCBI Taxonomy" id="1317129"/>
    <lineage>
        <taxon>Eukaryota</taxon>
        <taxon>Metazoa</taxon>
        <taxon>Ecdysozoa</taxon>
        <taxon>Nematoda</taxon>
        <taxon>Chromadorea</taxon>
        <taxon>Rhabditida</taxon>
        <taxon>Rhabditina</taxon>
        <taxon>Diplogasteromorpha</taxon>
        <taxon>Diplogasteroidea</taxon>
        <taxon>Neodiplogasteridae</taxon>
        <taxon>Pristionchus</taxon>
    </lineage>
</organism>
<feature type="transmembrane region" description="Helical" evidence="1">
    <location>
        <begin position="96"/>
        <end position="118"/>
    </location>
</feature>
<keyword evidence="1" id="KW-0812">Transmembrane</keyword>
<name>A0AAN4ZPC2_9BILA</name>
<feature type="transmembrane region" description="Helical" evidence="1">
    <location>
        <begin position="139"/>
        <end position="160"/>
    </location>
</feature>
<dbReference type="InterPro" id="IPR053220">
    <property type="entry name" value="Nematode_rcpt-like_serp_H"/>
</dbReference>
<dbReference type="PANTHER" id="PTHR22941">
    <property type="entry name" value="SERPENTINE RECEPTOR"/>
    <property type="match status" value="1"/>
</dbReference>
<feature type="non-terminal residue" evidence="2">
    <location>
        <position position="1"/>
    </location>
</feature>
<gene>
    <name evidence="2" type="ORF">PMAYCL1PPCAC_13749</name>
</gene>
<keyword evidence="1" id="KW-1133">Transmembrane helix</keyword>
<dbReference type="Proteomes" id="UP001328107">
    <property type="component" value="Unassembled WGS sequence"/>
</dbReference>
<dbReference type="InterPro" id="IPR019429">
    <property type="entry name" value="7TM_GPCR_serpentine_rcpt_Sri"/>
</dbReference>
<evidence type="ECO:0000313" key="2">
    <source>
        <dbReference type="EMBL" id="GMR43554.1"/>
    </source>
</evidence>
<evidence type="ECO:0000313" key="3">
    <source>
        <dbReference type="Proteomes" id="UP001328107"/>
    </source>
</evidence>
<comment type="caution">
    <text evidence="2">The sequence shown here is derived from an EMBL/GenBank/DDBJ whole genome shotgun (WGS) entry which is preliminary data.</text>
</comment>
<protein>
    <recommendedName>
        <fullName evidence="4">G protein-coupled receptor</fullName>
    </recommendedName>
</protein>
<accession>A0AAN4ZPC2</accession>
<dbReference type="PANTHER" id="PTHR22941:SF26">
    <property type="entry name" value="SERPENTINE RECEPTOR, CLASS H"/>
    <property type="match status" value="1"/>
</dbReference>
<feature type="transmembrane region" description="Helical" evidence="1">
    <location>
        <begin position="20"/>
        <end position="38"/>
    </location>
</feature>
<evidence type="ECO:0008006" key="4">
    <source>
        <dbReference type="Google" id="ProtNLM"/>
    </source>
</evidence>
<proteinExistence type="predicted"/>
<evidence type="ECO:0000256" key="1">
    <source>
        <dbReference type="SAM" id="Phobius"/>
    </source>
</evidence>
<dbReference type="AlphaFoldDB" id="A0AAN4ZPC2"/>